<gene>
    <name evidence="2" type="primary">LOC108560788</name>
</gene>
<protein>
    <submittedName>
        <fullName evidence="2">Uncharacterized protein LOC108560788</fullName>
    </submittedName>
</protein>
<evidence type="ECO:0000313" key="2">
    <source>
        <dbReference type="RefSeq" id="XP_017773957.1"/>
    </source>
</evidence>
<keyword evidence="1" id="KW-1185">Reference proteome</keyword>
<accession>A0ABM1MHA7</accession>
<sequence>MLQSGANDALKVLSSWTKSAKLAFNARNTEALFFGKKTNQRKPLFKLAGKNIRCSDHSKYLGVTINSKLNFAEHVKQSAATAKLLSTRFGALGIKGWGFGRRHLAGSVPDERKAEICALRAAKAYRTVPTEAALVLAGLLPMDIRMVEIAQRRRSRTLGEEESIGISGHIIRKIEIESTIIKIHP</sequence>
<dbReference type="RefSeq" id="XP_017773957.1">
    <property type="nucleotide sequence ID" value="XM_017918468.1"/>
</dbReference>
<dbReference type="GeneID" id="108560788"/>
<reference evidence="2" key="1">
    <citation type="submission" date="2025-08" db="UniProtKB">
        <authorList>
            <consortium name="RefSeq"/>
        </authorList>
    </citation>
    <scope>IDENTIFICATION</scope>
    <source>
        <tissue evidence="2">Whole Larva</tissue>
    </source>
</reference>
<proteinExistence type="predicted"/>
<name>A0ABM1MHA7_NICVS</name>
<evidence type="ECO:0000313" key="1">
    <source>
        <dbReference type="Proteomes" id="UP000695000"/>
    </source>
</evidence>
<organism evidence="1 2">
    <name type="scientific">Nicrophorus vespilloides</name>
    <name type="common">Boreal carrion beetle</name>
    <dbReference type="NCBI Taxonomy" id="110193"/>
    <lineage>
        <taxon>Eukaryota</taxon>
        <taxon>Metazoa</taxon>
        <taxon>Ecdysozoa</taxon>
        <taxon>Arthropoda</taxon>
        <taxon>Hexapoda</taxon>
        <taxon>Insecta</taxon>
        <taxon>Pterygota</taxon>
        <taxon>Neoptera</taxon>
        <taxon>Endopterygota</taxon>
        <taxon>Coleoptera</taxon>
        <taxon>Polyphaga</taxon>
        <taxon>Staphyliniformia</taxon>
        <taxon>Silphidae</taxon>
        <taxon>Nicrophorinae</taxon>
        <taxon>Nicrophorus</taxon>
    </lineage>
</organism>
<dbReference type="Proteomes" id="UP000695000">
    <property type="component" value="Unplaced"/>
</dbReference>